<accession>A0ABW3JYF6</accession>
<keyword evidence="2" id="KW-1185">Reference proteome</keyword>
<protein>
    <submittedName>
        <fullName evidence="1">DNA polymerase beta superfamily protein</fullName>
    </submittedName>
</protein>
<comment type="caution">
    <text evidence="1">The sequence shown here is derived from an EMBL/GenBank/DDBJ whole genome shotgun (WGS) entry which is preliminary data.</text>
</comment>
<dbReference type="InterPro" id="IPR043519">
    <property type="entry name" value="NT_sf"/>
</dbReference>
<dbReference type="PANTHER" id="PTHR34817:SF2">
    <property type="entry name" value="NUCLEOTIDYLTRANSFERASE"/>
    <property type="match status" value="1"/>
</dbReference>
<evidence type="ECO:0000313" key="2">
    <source>
        <dbReference type="Proteomes" id="UP001597112"/>
    </source>
</evidence>
<dbReference type="Pfam" id="PF10127">
    <property type="entry name" value="RlaP"/>
    <property type="match status" value="1"/>
</dbReference>
<name>A0ABW3JYF6_9BACT</name>
<dbReference type="EMBL" id="JBHTKA010000001">
    <property type="protein sequence ID" value="MFD0999018.1"/>
    <property type="molecule type" value="Genomic_DNA"/>
</dbReference>
<dbReference type="SUPFAM" id="SSF81301">
    <property type="entry name" value="Nucleotidyltransferase"/>
    <property type="match status" value="1"/>
</dbReference>
<dbReference type="PANTHER" id="PTHR34817">
    <property type="entry name" value="NUCLEOTIDYLTRANSFERASE"/>
    <property type="match status" value="1"/>
</dbReference>
<dbReference type="InterPro" id="IPR018775">
    <property type="entry name" value="RlaP"/>
</dbReference>
<gene>
    <name evidence="1" type="ORF">ACFQ21_06855</name>
</gene>
<organism evidence="1 2">
    <name type="scientific">Ohtaekwangia kribbensis</name>
    <dbReference type="NCBI Taxonomy" id="688913"/>
    <lineage>
        <taxon>Bacteria</taxon>
        <taxon>Pseudomonadati</taxon>
        <taxon>Bacteroidota</taxon>
        <taxon>Cytophagia</taxon>
        <taxon>Cytophagales</taxon>
        <taxon>Fulvivirgaceae</taxon>
        <taxon>Ohtaekwangia</taxon>
    </lineage>
</organism>
<proteinExistence type="predicted"/>
<dbReference type="Proteomes" id="UP001597112">
    <property type="component" value="Unassembled WGS sequence"/>
</dbReference>
<reference evidence="2" key="1">
    <citation type="journal article" date="2019" name="Int. J. Syst. Evol. Microbiol.">
        <title>The Global Catalogue of Microorganisms (GCM) 10K type strain sequencing project: providing services to taxonomists for standard genome sequencing and annotation.</title>
        <authorList>
            <consortium name="The Broad Institute Genomics Platform"/>
            <consortium name="The Broad Institute Genome Sequencing Center for Infectious Disease"/>
            <person name="Wu L."/>
            <person name="Ma J."/>
        </authorList>
    </citation>
    <scope>NUCLEOTIDE SEQUENCE [LARGE SCALE GENOMIC DNA]</scope>
    <source>
        <strain evidence="2">CCUG 58938</strain>
    </source>
</reference>
<sequence>MNNIILQKIKEIEQTHQVTILYACESGSRAWGFASPDSDYDVRFIYTHTKDFYLSIDEQRDVIELPINELLDINGWELRKALRLFRKSNAPIYEWLQSPIVYQVNDDFLTSMRSLFAECFSSRAMMHHYISMAKTVFENELSGSEVRLKKYFYALRPILACRWIADTGTVPPMEFSKLRIFMDSSFTSVTNELLNTKAQVDERYTIKPIDALNRFIADQIRYCEQAVPQRIQTGESSDSLNTIFRKFLQ</sequence>
<dbReference type="RefSeq" id="WP_377576705.1">
    <property type="nucleotide sequence ID" value="NZ_JBHTKA010000001.1"/>
</dbReference>
<evidence type="ECO:0000313" key="1">
    <source>
        <dbReference type="EMBL" id="MFD0999018.1"/>
    </source>
</evidence>